<sequence>MQMQNFFSVYLPPFEGFSLQRSSLQRLSSTVVGIRFQTNPKHLPIIPFQFFLVSKSVEPSSDEDKLFGILPAINVSPYKGKHTIAFEQKLLYKF</sequence>
<protein>
    <submittedName>
        <fullName evidence="1">Uncharacterized protein</fullName>
    </submittedName>
</protein>
<dbReference type="AlphaFoldDB" id="A0A0L8I4W9"/>
<proteinExistence type="predicted"/>
<evidence type="ECO:0000313" key="1">
    <source>
        <dbReference type="EMBL" id="KOF96379.1"/>
    </source>
</evidence>
<dbReference type="EMBL" id="KQ416582">
    <property type="protein sequence ID" value="KOF96379.1"/>
    <property type="molecule type" value="Genomic_DNA"/>
</dbReference>
<gene>
    <name evidence="1" type="ORF">OCBIM_22035358mg</name>
</gene>
<organism evidence="1">
    <name type="scientific">Octopus bimaculoides</name>
    <name type="common">California two-spotted octopus</name>
    <dbReference type="NCBI Taxonomy" id="37653"/>
    <lineage>
        <taxon>Eukaryota</taxon>
        <taxon>Metazoa</taxon>
        <taxon>Spiralia</taxon>
        <taxon>Lophotrochozoa</taxon>
        <taxon>Mollusca</taxon>
        <taxon>Cephalopoda</taxon>
        <taxon>Coleoidea</taxon>
        <taxon>Octopodiformes</taxon>
        <taxon>Octopoda</taxon>
        <taxon>Incirrata</taxon>
        <taxon>Octopodidae</taxon>
        <taxon>Octopus</taxon>
    </lineage>
</organism>
<name>A0A0L8I4W9_OCTBM</name>
<accession>A0A0L8I4W9</accession>
<reference evidence="1" key="1">
    <citation type="submission" date="2015-07" db="EMBL/GenBank/DDBJ databases">
        <title>MeaNS - Measles Nucleotide Surveillance Program.</title>
        <authorList>
            <person name="Tran T."/>
            <person name="Druce J."/>
        </authorList>
    </citation>
    <scope>NUCLEOTIDE SEQUENCE</scope>
    <source>
        <strain evidence="1">UCB-OBI-ISO-001</strain>
        <tissue evidence="1">Gonad</tissue>
    </source>
</reference>